<evidence type="ECO:0000256" key="2">
    <source>
        <dbReference type="ARBA" id="ARBA00022771"/>
    </source>
</evidence>
<keyword evidence="8" id="KW-1185">Reference proteome</keyword>
<dbReference type="EMBL" id="CAJVPS010004158">
    <property type="protein sequence ID" value="CAG8600188.1"/>
    <property type="molecule type" value="Genomic_DNA"/>
</dbReference>
<evidence type="ECO:0000256" key="5">
    <source>
        <dbReference type="SAM" id="MobiDB-lite"/>
    </source>
</evidence>
<dbReference type="AlphaFoldDB" id="A0A9N9GCD1"/>
<dbReference type="PANTHER" id="PTHR23235:SF120">
    <property type="entry name" value="KRUPPEL-LIKE FACTOR 15"/>
    <property type="match status" value="1"/>
</dbReference>
<dbReference type="OrthoDB" id="6365676at2759"/>
<dbReference type="SUPFAM" id="SSF57667">
    <property type="entry name" value="beta-beta-alpha zinc fingers"/>
    <property type="match status" value="1"/>
</dbReference>
<name>A0A9N9GCD1_9GLOM</name>
<feature type="compositionally biased region" description="Polar residues" evidence="5">
    <location>
        <begin position="326"/>
        <end position="343"/>
    </location>
</feature>
<dbReference type="GO" id="GO:0000978">
    <property type="term" value="F:RNA polymerase II cis-regulatory region sequence-specific DNA binding"/>
    <property type="evidence" value="ECO:0007669"/>
    <property type="project" value="TreeGrafter"/>
</dbReference>
<comment type="caution">
    <text evidence="7">The sequence shown here is derived from an EMBL/GenBank/DDBJ whole genome shotgun (WGS) entry which is preliminary data.</text>
</comment>
<evidence type="ECO:0000259" key="6">
    <source>
        <dbReference type="PROSITE" id="PS50157"/>
    </source>
</evidence>
<feature type="domain" description="C2H2-type" evidence="6">
    <location>
        <begin position="210"/>
        <end position="239"/>
    </location>
</feature>
<accession>A0A9N9GCD1</accession>
<keyword evidence="2 4" id="KW-0863">Zinc-finger</keyword>
<feature type="domain" description="C2H2-type" evidence="6">
    <location>
        <begin position="240"/>
        <end position="269"/>
    </location>
</feature>
<dbReference type="PROSITE" id="PS00028">
    <property type="entry name" value="ZINC_FINGER_C2H2_1"/>
    <property type="match status" value="2"/>
</dbReference>
<evidence type="ECO:0000256" key="3">
    <source>
        <dbReference type="ARBA" id="ARBA00022833"/>
    </source>
</evidence>
<evidence type="ECO:0000313" key="8">
    <source>
        <dbReference type="Proteomes" id="UP000789508"/>
    </source>
</evidence>
<proteinExistence type="predicted"/>
<dbReference type="Pfam" id="PF00096">
    <property type="entry name" value="zf-C2H2"/>
    <property type="match status" value="1"/>
</dbReference>
<keyword evidence="3" id="KW-0862">Zinc</keyword>
<evidence type="ECO:0000256" key="4">
    <source>
        <dbReference type="PROSITE-ProRule" id="PRU00042"/>
    </source>
</evidence>
<dbReference type="InterPro" id="IPR036236">
    <property type="entry name" value="Znf_C2H2_sf"/>
</dbReference>
<evidence type="ECO:0000313" key="7">
    <source>
        <dbReference type="EMBL" id="CAG8600188.1"/>
    </source>
</evidence>
<reference evidence="7" key="1">
    <citation type="submission" date="2021-06" db="EMBL/GenBank/DDBJ databases">
        <authorList>
            <person name="Kallberg Y."/>
            <person name="Tangrot J."/>
            <person name="Rosling A."/>
        </authorList>
    </citation>
    <scope>NUCLEOTIDE SEQUENCE</scope>
    <source>
        <strain evidence="7">FL130A</strain>
    </source>
</reference>
<feature type="region of interest" description="Disordered" evidence="5">
    <location>
        <begin position="326"/>
        <end position="382"/>
    </location>
</feature>
<protein>
    <submittedName>
        <fullName evidence="7">14024_t:CDS:1</fullName>
    </submittedName>
</protein>
<dbReference type="GO" id="GO:0000981">
    <property type="term" value="F:DNA-binding transcription factor activity, RNA polymerase II-specific"/>
    <property type="evidence" value="ECO:0007669"/>
    <property type="project" value="TreeGrafter"/>
</dbReference>
<evidence type="ECO:0000256" key="1">
    <source>
        <dbReference type="ARBA" id="ARBA00022723"/>
    </source>
</evidence>
<dbReference type="PANTHER" id="PTHR23235">
    <property type="entry name" value="KRUEPPEL-LIKE TRANSCRIPTION FACTOR"/>
    <property type="match status" value="1"/>
</dbReference>
<gene>
    <name evidence="7" type="ORF">ALEPTO_LOCUS8108</name>
</gene>
<dbReference type="GO" id="GO:0008270">
    <property type="term" value="F:zinc ion binding"/>
    <property type="evidence" value="ECO:0007669"/>
    <property type="project" value="UniProtKB-KW"/>
</dbReference>
<dbReference type="InterPro" id="IPR013087">
    <property type="entry name" value="Znf_C2H2_type"/>
</dbReference>
<feature type="compositionally biased region" description="Basic residues" evidence="5">
    <location>
        <begin position="347"/>
        <end position="356"/>
    </location>
</feature>
<dbReference type="PROSITE" id="PS50157">
    <property type="entry name" value="ZINC_FINGER_C2H2_2"/>
    <property type="match status" value="2"/>
</dbReference>
<feature type="compositionally biased region" description="Low complexity" evidence="5">
    <location>
        <begin position="367"/>
        <end position="376"/>
    </location>
</feature>
<sequence length="451" mass="50797">MALIVNNAKHNVPNTPQFTAAIMQKSRPSLLLTAPFPDPSELNSDQTQYQQQYEQDTDNNDIITSSLGLSTSSSYQFLSMDFPQSTLHYDLSSSLSLIINDNNKDSSLTEENLTLPDPFLQCSSFLSTDSEISTPYYSYVPETPSSLATTTTAIASPHYILNDTNADNFTLMTTSHETPSSINNNYTPIISSSSSVQRRKNKPCPSRNKHCCQWPDCIWSFKRAEHLKRHMLTHTGERKYRCDYPGCNKRFGRSDNFAAHRRIHQRNNPQFVPMSLQFCQNGEKVEANPTATEFTDTITTSNCKGSISQQLQTNIYHDNNLIKTSRQSSAKLDNPPNIKSQPDSSKKMRSTKRSNKRMNPITRRPSKNNNKPSSSSVDYFTIRPSSSQSHSQIWCSEQQKSSSNNYIVPKTNSKHQHFQLCIPGGGIKNYPSPAAETLKSPANLDNIQQKI</sequence>
<dbReference type="Gene3D" id="3.30.160.60">
    <property type="entry name" value="Classic Zinc Finger"/>
    <property type="match status" value="2"/>
</dbReference>
<organism evidence="7 8">
    <name type="scientific">Ambispora leptoticha</name>
    <dbReference type="NCBI Taxonomy" id="144679"/>
    <lineage>
        <taxon>Eukaryota</taxon>
        <taxon>Fungi</taxon>
        <taxon>Fungi incertae sedis</taxon>
        <taxon>Mucoromycota</taxon>
        <taxon>Glomeromycotina</taxon>
        <taxon>Glomeromycetes</taxon>
        <taxon>Archaeosporales</taxon>
        <taxon>Ambisporaceae</taxon>
        <taxon>Ambispora</taxon>
    </lineage>
</organism>
<dbReference type="SMART" id="SM00355">
    <property type="entry name" value="ZnF_C2H2"/>
    <property type="match status" value="2"/>
</dbReference>
<dbReference type="Proteomes" id="UP000789508">
    <property type="component" value="Unassembled WGS sequence"/>
</dbReference>
<keyword evidence="1" id="KW-0479">Metal-binding</keyword>